<dbReference type="AlphaFoldDB" id="A0A918JZA7"/>
<proteinExistence type="predicted"/>
<dbReference type="Proteomes" id="UP000645555">
    <property type="component" value="Unassembled WGS sequence"/>
</dbReference>
<gene>
    <name evidence="1" type="ORF">GCM10010515_01150</name>
</gene>
<organism evidence="1 2">
    <name type="scientific">Streptomyces fructofermentans</name>
    <dbReference type="NCBI Taxonomy" id="152141"/>
    <lineage>
        <taxon>Bacteria</taxon>
        <taxon>Bacillati</taxon>
        <taxon>Actinomycetota</taxon>
        <taxon>Actinomycetes</taxon>
        <taxon>Kitasatosporales</taxon>
        <taxon>Streptomycetaceae</taxon>
        <taxon>Streptomyces</taxon>
    </lineage>
</organism>
<comment type="caution">
    <text evidence="1">The sequence shown here is derived from an EMBL/GenBank/DDBJ whole genome shotgun (WGS) entry which is preliminary data.</text>
</comment>
<reference evidence="1" key="1">
    <citation type="journal article" date="2014" name="Int. J. Syst. Evol. Microbiol.">
        <title>Complete genome sequence of Corynebacterium casei LMG S-19264T (=DSM 44701T), isolated from a smear-ripened cheese.</title>
        <authorList>
            <consortium name="US DOE Joint Genome Institute (JGI-PGF)"/>
            <person name="Walter F."/>
            <person name="Albersmeier A."/>
            <person name="Kalinowski J."/>
            <person name="Ruckert C."/>
        </authorList>
    </citation>
    <scope>NUCLEOTIDE SEQUENCE</scope>
    <source>
        <strain evidence="1">JCM 4956</strain>
    </source>
</reference>
<accession>A0A918JZA7</accession>
<reference evidence="1" key="2">
    <citation type="submission" date="2020-09" db="EMBL/GenBank/DDBJ databases">
        <authorList>
            <person name="Sun Q."/>
            <person name="Ohkuma M."/>
        </authorList>
    </citation>
    <scope>NUCLEOTIDE SEQUENCE</scope>
    <source>
        <strain evidence="1">JCM 4956</strain>
    </source>
</reference>
<evidence type="ECO:0000313" key="2">
    <source>
        <dbReference type="Proteomes" id="UP000645555"/>
    </source>
</evidence>
<name>A0A918JZA7_9ACTN</name>
<protein>
    <submittedName>
        <fullName evidence="1">Uncharacterized protein</fullName>
    </submittedName>
</protein>
<keyword evidence="2" id="KW-1185">Reference proteome</keyword>
<dbReference type="EMBL" id="BMWD01000001">
    <property type="protein sequence ID" value="GGX38684.1"/>
    <property type="molecule type" value="Genomic_DNA"/>
</dbReference>
<evidence type="ECO:0000313" key="1">
    <source>
        <dbReference type="EMBL" id="GGX38684.1"/>
    </source>
</evidence>
<sequence length="100" mass="10310">MVVLRDAEAVAEAVRRALDGATPEERPGLERAAALVEEAAAASGAELRARWVAERMAEAGIESGYDSVAAIKALRGAAPGLGLLQAVQLAKEAEAVRSSK</sequence>